<reference evidence="1" key="1">
    <citation type="submission" date="2023-10" db="EMBL/GenBank/DDBJ databases">
        <authorList>
            <person name="Rodriguez Cubillos JULIANA M."/>
            <person name="De Vega J."/>
        </authorList>
    </citation>
    <scope>NUCLEOTIDE SEQUENCE</scope>
</reference>
<organism evidence="1 2">
    <name type="scientific">Trifolium pratense</name>
    <name type="common">Red clover</name>
    <dbReference type="NCBI Taxonomy" id="57577"/>
    <lineage>
        <taxon>Eukaryota</taxon>
        <taxon>Viridiplantae</taxon>
        <taxon>Streptophyta</taxon>
        <taxon>Embryophyta</taxon>
        <taxon>Tracheophyta</taxon>
        <taxon>Spermatophyta</taxon>
        <taxon>Magnoliopsida</taxon>
        <taxon>eudicotyledons</taxon>
        <taxon>Gunneridae</taxon>
        <taxon>Pentapetalae</taxon>
        <taxon>rosids</taxon>
        <taxon>fabids</taxon>
        <taxon>Fabales</taxon>
        <taxon>Fabaceae</taxon>
        <taxon>Papilionoideae</taxon>
        <taxon>50 kb inversion clade</taxon>
        <taxon>NPAAA clade</taxon>
        <taxon>Hologalegina</taxon>
        <taxon>IRL clade</taxon>
        <taxon>Trifolieae</taxon>
        <taxon>Trifolium</taxon>
    </lineage>
</organism>
<comment type="caution">
    <text evidence="1">The sequence shown here is derived from an EMBL/GenBank/DDBJ whole genome shotgun (WGS) entry which is preliminary data.</text>
</comment>
<evidence type="ECO:0000313" key="2">
    <source>
        <dbReference type="Proteomes" id="UP001177021"/>
    </source>
</evidence>
<protein>
    <submittedName>
        <fullName evidence="1">Uncharacterized protein</fullName>
    </submittedName>
</protein>
<name>A0ACB0J1B3_TRIPR</name>
<gene>
    <name evidence="1" type="ORF">MILVUS5_LOCUS8114</name>
</gene>
<dbReference type="EMBL" id="CASHSV030000013">
    <property type="protein sequence ID" value="CAJ2637809.1"/>
    <property type="molecule type" value="Genomic_DNA"/>
</dbReference>
<sequence>MRGWGNTSKRRRLSSLIQSGAYELCFLKETKRCEFDDSMVNSLWGHSNFEWLAKASCGLSGGLLTVWKRDLFNFRFSFTGTGFLGLCVEWKNTVIYIVNIYSPCNMSGKRKLWSELIAFKLNNVKGEWVLGGDFNAILNSGERRGCSGGSMRNERVEFGLFVDSMELVDIPVAGKKFSWFSADSKTMSRLDRFLLSEGFIAKGGISGQWIGNRDISDHCPISLICSNTDWGPKPFKFNNCWIDHPDFKNFVSLFWRNLDVTGKKAFIIKEKLKQLKEGLKIWNREVFGLLDLNIENTVTELNVLEYVIASGGTVSNACNLKEINQKFWNQINKKESLLKQKSRVKWVQEGDSNSRFFHANIKEEWDNRPFLNGISFNSISAADNAILTEPFTEEEVKEVIWSCDGNKSPGPDGFNFNLLKTCWSIVKSDVMNFVEELFVNVVLPKAITSSFLTLIPKNDHPESLSDYRPIFLIGCLYKILSKLLANRLKRVLGKLISPCQSAFLPSRQILDGVVVLNEIIDLAKRRKDRCMFFKVDFEKAYDTINWKFLERMMIKMGFAEGWMKWIRACIFNSSMSVLVNGSATEDFKVCKGLRQGDPLSPLLFLIVAEGLTGLIKRAVEIGKFQGYKVTDSLQFQILQFVDDTILEGEDSWNNLWTFKSVLRGFELVSGLKINFIKSKLYGINVDESILIAGASFLSCSSDIIPFKFLGIPVGANPRRRETVLGFQIWRLQSWEMTQVGRRSTGTEEQTIKLNQMSQRHIGMADRITQNKQPISFSDIPDNFDEKAMLNIFQKYGNIVEVVIPAKRDKGGRRFDFARFDNVRDTRLFGVELDNVFIGRDKIRVNLPRFNRNHDKQRPLHREGGKMNKDFNNGKYTGNHHVSRQSNIKQGVEGDRSYANIARHKDVGRQKEGSKKIFLSFNSNQDEVQRLKKMFIGEMSRKSKPENLGLISPIMTDSNKGGKKEVKGSVNKIGHVVKKNSLVTGPNFNPPKQTKAIGKAPIVKPVHRKTDPTSSKIPIPSLPSSMRKQNQMMSSLKNRTPSKSTGRSTSSGKGEEKQLVSINTSSSSSIEVNEYAKRNPVGCYKPLKKTESSISSAGSILCCSSLKSAYIMNSKRRRLSSLIQSGAYELCFLQETKRCEFDDSMVNSLWGHSNVEWLAKASCGLSGGLLTVWKRDLFNFRFSFTGMGFLGLCVEWKNTVIYIVNIYSPCNMSGKRKLWSELIAFKLNNVKGEWVLGGDFNALLNSGERRGCSGGRKKFFWRNLDVTGKKAFIIKEKLKQLKEGLKIWNKEVFGLLYLNIENTVTELNVLEDVIASGGTVSNACNLKEINQKFWNQINRKESLLKQKSRVKWVQEGDSNSRFFHANIKADNAILTEPFTEEEVKEIIWSCDGNKSPGPDGFNFNFLKTCWSIVKSDVMNFVEELFVNVVLPKAITSSFSTLIPKNDHPESLFDYRPIFLIGCLYKILSKLLTNRLKRVLGKLISPCQSAFLPSRQILDGVVVLNEIIDLAKRRKDRCMFFKVDFEKAYDTINWNFLERMMIKMGFAEGCMKWIRACIFNSSMSVLVNGSATEDFKVCRGLRQGDPLSPLLFLIVAEGLTGLIKRAVEIGKFQGFKVTDSLQFQILQFVDDTILAGEDSWNNLWTFKSVLRGFELVSGLKINFIKSKLYGINVDESFLIAGASFLSCSSDIIPFKFLGIPKLKNSGSGKMLQLWMWLLGLFSNLTFTTNASFFDLEIWQALDGFFRVLGFQIWRLQSWEMTQVGRRSTGTEEQTIKLNQMSQRHIGMADRITQNKQPISFSDIPDNFDAKAMLNILQKYGNIVEVVIPAKRDKGGRRFGFACFDNVRDSRLFGVELDNVFIGRDKIRVNLPRFNRNHDKQRPLHREGGKMNKDFNNGKYTGNHHVSRQSNIKQGVEGDRSYANIASHEDVGRQKEGSKKIFLSFNLNQDEVQRLKKMFIGEMITFCLQAACLDAVWLYLKLSKSFRYFDCCRKDFPYSANTTDDPRSQKRTDRKRLAVLIRLERSFSSLVEELTCKRESLQTSRRSSEFHEAKTLRSSEDFIV</sequence>
<accession>A0ACB0J1B3</accession>
<proteinExistence type="predicted"/>
<keyword evidence="2" id="KW-1185">Reference proteome</keyword>
<dbReference type="Proteomes" id="UP001177021">
    <property type="component" value="Unassembled WGS sequence"/>
</dbReference>
<evidence type="ECO:0000313" key="1">
    <source>
        <dbReference type="EMBL" id="CAJ2637809.1"/>
    </source>
</evidence>